<dbReference type="AlphaFoldDB" id="A0A9X2JIH9"/>
<dbReference type="EMBL" id="JAMXLR010000077">
    <property type="protein sequence ID" value="MCO6046856.1"/>
    <property type="molecule type" value="Genomic_DNA"/>
</dbReference>
<sequence length="84" mass="9263">MTSLSPQNEELLRKLVATGRFQSEDAALGEAIRLLVEQSEDTAASGVLPPMEWVKEFDRITASRTAGNPHMDDSRESIYGDRGL</sequence>
<proteinExistence type="predicted"/>
<keyword evidence="3" id="KW-1185">Reference proteome</keyword>
<evidence type="ECO:0000313" key="2">
    <source>
        <dbReference type="EMBL" id="MCO6046856.1"/>
    </source>
</evidence>
<dbReference type="Proteomes" id="UP001155241">
    <property type="component" value="Unassembled WGS sequence"/>
</dbReference>
<protein>
    <submittedName>
        <fullName evidence="2">Uncharacterized protein</fullName>
    </submittedName>
</protein>
<feature type="compositionally biased region" description="Basic and acidic residues" evidence="1">
    <location>
        <begin position="70"/>
        <end position="84"/>
    </location>
</feature>
<comment type="caution">
    <text evidence="2">The sequence shown here is derived from an EMBL/GenBank/DDBJ whole genome shotgun (WGS) entry which is preliminary data.</text>
</comment>
<organism evidence="2 3">
    <name type="scientific">Aeoliella straminimaris</name>
    <dbReference type="NCBI Taxonomy" id="2954799"/>
    <lineage>
        <taxon>Bacteria</taxon>
        <taxon>Pseudomonadati</taxon>
        <taxon>Planctomycetota</taxon>
        <taxon>Planctomycetia</taxon>
        <taxon>Pirellulales</taxon>
        <taxon>Lacipirellulaceae</taxon>
        <taxon>Aeoliella</taxon>
    </lineage>
</organism>
<name>A0A9X2JIH9_9BACT</name>
<dbReference type="RefSeq" id="WP_252854965.1">
    <property type="nucleotide sequence ID" value="NZ_JAMXLR010000077.1"/>
</dbReference>
<evidence type="ECO:0000256" key="1">
    <source>
        <dbReference type="SAM" id="MobiDB-lite"/>
    </source>
</evidence>
<feature type="region of interest" description="Disordered" evidence="1">
    <location>
        <begin position="63"/>
        <end position="84"/>
    </location>
</feature>
<gene>
    <name evidence="2" type="ORF">NG895_23400</name>
</gene>
<accession>A0A9X2JIH9</accession>
<reference evidence="2" key="1">
    <citation type="submission" date="2022-06" db="EMBL/GenBank/DDBJ databases">
        <title>Aeoliella straminimaris, a novel planctomycete from sediments.</title>
        <authorList>
            <person name="Vitorino I.R."/>
            <person name="Lage O.M."/>
        </authorList>
    </citation>
    <scope>NUCLEOTIDE SEQUENCE</scope>
    <source>
        <strain evidence="2">ICT_H6.2</strain>
    </source>
</reference>
<evidence type="ECO:0000313" key="3">
    <source>
        <dbReference type="Proteomes" id="UP001155241"/>
    </source>
</evidence>